<evidence type="ECO:0008006" key="5">
    <source>
        <dbReference type="Google" id="ProtNLM"/>
    </source>
</evidence>
<feature type="chain" id="PRO_5040440992" description="Secreted protein" evidence="2">
    <location>
        <begin position="25"/>
        <end position="279"/>
    </location>
</feature>
<name>A0A9P1IQB0_9PELO</name>
<feature type="signal peptide" evidence="2">
    <location>
        <begin position="1"/>
        <end position="24"/>
    </location>
</feature>
<keyword evidence="1" id="KW-0575">Peroxidase</keyword>
<dbReference type="InterPro" id="IPR019791">
    <property type="entry name" value="Haem_peroxidase_animal"/>
</dbReference>
<dbReference type="GO" id="GO:0020037">
    <property type="term" value="F:heme binding"/>
    <property type="evidence" value="ECO:0007669"/>
    <property type="project" value="InterPro"/>
</dbReference>
<keyword evidence="2" id="KW-0732">Signal</keyword>
<reference evidence="3" key="1">
    <citation type="submission" date="2022-11" db="EMBL/GenBank/DDBJ databases">
        <authorList>
            <person name="Kikuchi T."/>
        </authorList>
    </citation>
    <scope>NUCLEOTIDE SEQUENCE</scope>
    <source>
        <strain evidence="3">PS1010</strain>
    </source>
</reference>
<dbReference type="AlphaFoldDB" id="A0A9P1IQB0"/>
<accession>A0A9P1IQB0</accession>
<dbReference type="PROSITE" id="PS50292">
    <property type="entry name" value="PEROXIDASE_3"/>
    <property type="match status" value="1"/>
</dbReference>
<dbReference type="GO" id="GO:0006979">
    <property type="term" value="P:response to oxidative stress"/>
    <property type="evidence" value="ECO:0007669"/>
    <property type="project" value="InterPro"/>
</dbReference>
<comment type="caution">
    <text evidence="3">The sequence shown here is derived from an EMBL/GenBank/DDBJ whole genome shotgun (WGS) entry which is preliminary data.</text>
</comment>
<dbReference type="Gene3D" id="1.10.640.10">
    <property type="entry name" value="Haem peroxidase domain superfamily, animal type"/>
    <property type="match status" value="1"/>
</dbReference>
<organism evidence="3 4">
    <name type="scientific">Caenorhabditis angaria</name>
    <dbReference type="NCBI Taxonomy" id="860376"/>
    <lineage>
        <taxon>Eukaryota</taxon>
        <taxon>Metazoa</taxon>
        <taxon>Ecdysozoa</taxon>
        <taxon>Nematoda</taxon>
        <taxon>Chromadorea</taxon>
        <taxon>Rhabditida</taxon>
        <taxon>Rhabditina</taxon>
        <taxon>Rhabditomorpha</taxon>
        <taxon>Rhabditoidea</taxon>
        <taxon>Rhabditidae</taxon>
        <taxon>Peloderinae</taxon>
        <taxon>Caenorhabditis</taxon>
    </lineage>
</organism>
<dbReference type="OrthoDB" id="823504at2759"/>
<evidence type="ECO:0000313" key="3">
    <source>
        <dbReference type="EMBL" id="CAI5448192.1"/>
    </source>
</evidence>
<dbReference type="SUPFAM" id="SSF48113">
    <property type="entry name" value="Heme-dependent peroxidases"/>
    <property type="match status" value="1"/>
</dbReference>
<dbReference type="PANTHER" id="PTHR11475">
    <property type="entry name" value="OXIDASE/PEROXIDASE"/>
    <property type="match status" value="1"/>
</dbReference>
<sequence length="279" mass="31316">MRERPRIFLILFTVSTTLISNIWASSFPCGPSFVPCTQKRAFSAVLHSPRSDNFSPNSIDNHLKDELKKSMKKEIVEIAAIEAINITEKLFNETEKHMADELSDTSFKSSELAWLQYTYADQYAKYLSFAALSANVAAQKLIEKIPKKMKKAIEFLPTDQTKMKDVCPISQIEECIIGKYRSYTGLCNNIKNPRNGASYEKLQRFLPADYADSISAPRVAKSGNELPSASELSALFTPAPNGHSTCSLLISPFLSFLYDDMVHVPTNRIFKSKSLFSCL</sequence>
<dbReference type="Pfam" id="PF03098">
    <property type="entry name" value="An_peroxidase"/>
    <property type="match status" value="1"/>
</dbReference>
<dbReference type="PANTHER" id="PTHR11475:SF134">
    <property type="entry name" value="LD42267P"/>
    <property type="match status" value="1"/>
</dbReference>
<keyword evidence="4" id="KW-1185">Reference proteome</keyword>
<dbReference type="EMBL" id="CANHGI010000004">
    <property type="protein sequence ID" value="CAI5448192.1"/>
    <property type="molecule type" value="Genomic_DNA"/>
</dbReference>
<gene>
    <name evidence="3" type="ORF">CAMP_LOCUS10829</name>
</gene>
<evidence type="ECO:0000313" key="4">
    <source>
        <dbReference type="Proteomes" id="UP001152747"/>
    </source>
</evidence>
<dbReference type="InterPro" id="IPR037120">
    <property type="entry name" value="Haem_peroxidase_sf_animal"/>
</dbReference>
<dbReference type="Proteomes" id="UP001152747">
    <property type="component" value="Unassembled WGS sequence"/>
</dbReference>
<evidence type="ECO:0000256" key="2">
    <source>
        <dbReference type="SAM" id="SignalP"/>
    </source>
</evidence>
<proteinExistence type="predicted"/>
<dbReference type="InterPro" id="IPR010255">
    <property type="entry name" value="Haem_peroxidase_sf"/>
</dbReference>
<keyword evidence="1" id="KW-0560">Oxidoreductase</keyword>
<protein>
    <recommendedName>
        <fullName evidence="5">Secreted protein</fullName>
    </recommendedName>
</protein>
<evidence type="ECO:0000256" key="1">
    <source>
        <dbReference type="ARBA" id="ARBA00022559"/>
    </source>
</evidence>
<dbReference type="GO" id="GO:0004601">
    <property type="term" value="F:peroxidase activity"/>
    <property type="evidence" value="ECO:0007669"/>
    <property type="project" value="UniProtKB-KW"/>
</dbReference>